<dbReference type="PANTHER" id="PTHR15528">
    <property type="entry name" value="PEROXISOME PROLIFERATOR ACTIVATED RECEPTOR GAMMA COACTIVATOR 1 PGC-1 -RELATED"/>
    <property type="match status" value="1"/>
</dbReference>
<comment type="subcellular location">
    <subcellularLocation>
        <location evidence="1">Nucleus</location>
    </subcellularLocation>
</comment>
<dbReference type="AlphaFoldDB" id="A0A8J6K9G9"/>
<evidence type="ECO:0000256" key="1">
    <source>
        <dbReference type="ARBA" id="ARBA00004123"/>
    </source>
</evidence>
<feature type="region of interest" description="Disordered" evidence="7">
    <location>
        <begin position="1119"/>
        <end position="1139"/>
    </location>
</feature>
<reference evidence="8" key="1">
    <citation type="thesis" date="2020" institute="ProQuest LLC" country="789 East Eisenhower Parkway, Ann Arbor, MI, USA">
        <title>Comparative Genomics and Chromosome Evolution.</title>
        <authorList>
            <person name="Mudd A.B."/>
        </authorList>
    </citation>
    <scope>NUCLEOTIDE SEQUENCE</scope>
    <source>
        <strain evidence="8">HN-11 Male</strain>
        <tissue evidence="8">Kidney and liver</tissue>
    </source>
</reference>
<keyword evidence="3" id="KW-0694">RNA-binding</keyword>
<feature type="region of interest" description="Disordered" evidence="7">
    <location>
        <begin position="823"/>
        <end position="847"/>
    </location>
</feature>
<evidence type="ECO:0000256" key="4">
    <source>
        <dbReference type="ARBA" id="ARBA00023015"/>
    </source>
</evidence>
<dbReference type="GO" id="GO:0005634">
    <property type="term" value="C:nucleus"/>
    <property type="evidence" value="ECO:0007669"/>
    <property type="project" value="UniProtKB-SubCell"/>
</dbReference>
<dbReference type="GO" id="GO:0003712">
    <property type="term" value="F:transcription coregulator activity"/>
    <property type="evidence" value="ECO:0007669"/>
    <property type="project" value="InterPro"/>
</dbReference>
<feature type="region of interest" description="Disordered" evidence="7">
    <location>
        <begin position="170"/>
        <end position="210"/>
    </location>
</feature>
<feature type="compositionally biased region" description="Polar residues" evidence="7">
    <location>
        <begin position="886"/>
        <end position="910"/>
    </location>
</feature>
<feature type="compositionally biased region" description="Low complexity" evidence="7">
    <location>
        <begin position="452"/>
        <end position="463"/>
    </location>
</feature>
<feature type="region of interest" description="Disordered" evidence="7">
    <location>
        <begin position="359"/>
        <end position="484"/>
    </location>
</feature>
<evidence type="ECO:0000313" key="8">
    <source>
        <dbReference type="EMBL" id="KAG9484747.1"/>
    </source>
</evidence>
<feature type="region of interest" description="Disordered" evidence="7">
    <location>
        <begin position="870"/>
        <end position="937"/>
    </location>
</feature>
<feature type="compositionally biased region" description="Polar residues" evidence="7">
    <location>
        <begin position="616"/>
        <end position="631"/>
    </location>
</feature>
<feature type="compositionally biased region" description="Basic and acidic residues" evidence="7">
    <location>
        <begin position="549"/>
        <end position="558"/>
    </location>
</feature>
<dbReference type="Proteomes" id="UP000770717">
    <property type="component" value="Unassembled WGS sequence"/>
</dbReference>
<evidence type="ECO:0000256" key="6">
    <source>
        <dbReference type="ARBA" id="ARBA00023242"/>
    </source>
</evidence>
<evidence type="ECO:0000256" key="2">
    <source>
        <dbReference type="ARBA" id="ARBA00022553"/>
    </source>
</evidence>
<feature type="compositionally biased region" description="Basic residues" evidence="7">
    <location>
        <begin position="431"/>
        <end position="451"/>
    </location>
</feature>
<protein>
    <submittedName>
        <fullName evidence="8">Uncharacterized protein</fullName>
    </submittedName>
</protein>
<evidence type="ECO:0000256" key="3">
    <source>
        <dbReference type="ARBA" id="ARBA00022884"/>
    </source>
</evidence>
<feature type="compositionally biased region" description="Basic and acidic residues" evidence="7">
    <location>
        <begin position="191"/>
        <end position="203"/>
    </location>
</feature>
<name>A0A8J6K9G9_ELECQ</name>
<keyword evidence="5" id="KW-0804">Transcription</keyword>
<keyword evidence="2" id="KW-0597">Phosphoprotein</keyword>
<dbReference type="EMBL" id="WNTK01000004">
    <property type="protein sequence ID" value="KAG9484747.1"/>
    <property type="molecule type" value="Genomic_DNA"/>
</dbReference>
<organism evidence="8 9">
    <name type="scientific">Eleutherodactylus coqui</name>
    <name type="common">Puerto Rican coqui</name>
    <dbReference type="NCBI Taxonomy" id="57060"/>
    <lineage>
        <taxon>Eukaryota</taxon>
        <taxon>Metazoa</taxon>
        <taxon>Chordata</taxon>
        <taxon>Craniata</taxon>
        <taxon>Vertebrata</taxon>
        <taxon>Euteleostomi</taxon>
        <taxon>Amphibia</taxon>
        <taxon>Batrachia</taxon>
        <taxon>Anura</taxon>
        <taxon>Neobatrachia</taxon>
        <taxon>Hyloidea</taxon>
        <taxon>Eleutherodactylidae</taxon>
        <taxon>Eleutherodactylinae</taxon>
        <taxon>Eleutherodactylus</taxon>
        <taxon>Eleutherodactylus</taxon>
    </lineage>
</organism>
<feature type="compositionally biased region" description="Basic and acidic residues" evidence="7">
    <location>
        <begin position="598"/>
        <end position="611"/>
    </location>
</feature>
<feature type="region of interest" description="Disordered" evidence="7">
    <location>
        <begin position="1013"/>
        <end position="1073"/>
    </location>
</feature>
<proteinExistence type="predicted"/>
<keyword evidence="4" id="KW-0805">Transcription regulation</keyword>
<dbReference type="GO" id="GO:0003723">
    <property type="term" value="F:RNA binding"/>
    <property type="evidence" value="ECO:0007669"/>
    <property type="project" value="UniProtKB-KW"/>
</dbReference>
<dbReference type="OrthoDB" id="10047851at2759"/>
<gene>
    <name evidence="8" type="ORF">GDO78_008054</name>
</gene>
<comment type="caution">
    <text evidence="8">The sequence shown here is derived from an EMBL/GenBank/DDBJ whole genome shotgun (WGS) entry which is preliminary data.</text>
</comment>
<feature type="region of interest" description="Disordered" evidence="7">
    <location>
        <begin position="498"/>
        <end position="661"/>
    </location>
</feature>
<feature type="compositionally biased region" description="Basic residues" evidence="7">
    <location>
        <begin position="176"/>
        <end position="185"/>
    </location>
</feature>
<feature type="compositionally biased region" description="Polar residues" evidence="7">
    <location>
        <begin position="918"/>
        <end position="937"/>
    </location>
</feature>
<feature type="compositionally biased region" description="Basic and acidic residues" evidence="7">
    <location>
        <begin position="396"/>
        <end position="416"/>
    </location>
</feature>
<evidence type="ECO:0000256" key="5">
    <source>
        <dbReference type="ARBA" id="ARBA00023163"/>
    </source>
</evidence>
<keyword evidence="6" id="KW-0539">Nucleus</keyword>
<dbReference type="InterPro" id="IPR034605">
    <property type="entry name" value="PGC-1"/>
</dbReference>
<accession>A0A8J6K9G9</accession>
<dbReference type="GO" id="GO:0045944">
    <property type="term" value="P:positive regulation of transcription by RNA polymerase II"/>
    <property type="evidence" value="ECO:0007669"/>
    <property type="project" value="TreeGrafter"/>
</dbReference>
<feature type="compositionally biased region" description="Polar residues" evidence="7">
    <location>
        <begin position="823"/>
        <end position="836"/>
    </location>
</feature>
<evidence type="ECO:0000256" key="7">
    <source>
        <dbReference type="SAM" id="MobiDB-lite"/>
    </source>
</evidence>
<evidence type="ECO:0000313" key="9">
    <source>
        <dbReference type="Proteomes" id="UP000770717"/>
    </source>
</evidence>
<keyword evidence="9" id="KW-1185">Reference proteome</keyword>
<dbReference type="PANTHER" id="PTHR15528:SF5">
    <property type="entry name" value="PEROXISOME PROLIFERATOR-ACTIVATED RECEPTOR GAMMA COACTIVATOR-RELATED PROTEIN 1"/>
    <property type="match status" value="1"/>
</dbReference>
<sequence length="1169" mass="126991">MAARWGAGEETLTIGGMELFTAGGPLQCHDLEEDETCDGLSDLALSSLDAGGILGTFQGYIDNSIISIIDDLGASAEQKDHFDEENELSLLTALTEILDNADDENISPFDIIPDTELLVSPKDRDGSMTFLALSRTPPEHEMFSVNAQRRADSSKIEGLYSGPNWELFPDIISSTPKRRPRHKSVRGCLPRRAEPQETHQRSDGEDEDVPCLGDVAVNSGLLAVDDNLSENTETDSNDGDPEQILMQRTPCIINTENVALNDLVKYMHPYCLPAITVCLESEDDKNLLSDAVFLEIVSEQGECIKVPVVVEPPVDMLCSESSDNMERMDDKTESLPNHLPSSEECVPELAMHNEKQVDITEKSDEVDPEPMENYGTGPKLPDTCVQPPASDILMKSPDDDQACKSEEIVPDCKKNGEPAITVSVAKEKVPPKGRRSSKDKKPCKSKGKSKTKSITGGKSTDSSALTPVQSIAQPPACRVSNPSLQESDFLTKTLDQVKESQMELRSSKIARTKLRTRESLDGSNPEIKSAARKVKPVAKESEQTNIGGENDKDLESNPKLENPNPEESQDAEVEGLQSERKDVEEMLVASDICSGEEPSGHEESGASKLEDVQDGDSLQLNKETKPKSLSLSEYRKRLQHRKPNPDRGNENQSCSKWPSVPELPTGLAELPCLIVPTHSNKPSVEEKACPQKKHSNVSGQDVPVSSASVPVTVTPTSVANQDVQQLNEKTHPAVVEVAPHPMLNPQPTMPPSFQPPTWAAGPPHPSFYPGMPPLPGGPHYPNAMPLQPPPAMSWAPFPPIAVPPLHPTSWVSGPPTPYWPNSQMVPGMPESQSIHSSPEKSVRPNPHMLSDQKMMQETIVTTVDGRPQPAVLPIVNRKAVPKTDSGVRQRQPQTAAKQENISHGQTSTPDEPQVRPALTSSLQTKADKSQTAAPSASKLANISIPDLKSANQVVIKIMEILKKAQKLGFQLKPSSNLVVGSTQLGVQVPPSETALKPAQPKQTMLADVTGQVVDKSPTEETSTPIIEESSMLEKSEGEPAAGSRTAQKVAEDELAASCTGSKQEPKEPVVPRVETLCTSEESLQKTAESDLKDHEEGFSCDSGIEASDLTSLLEQFEKSEAKEEERLSQSPDKLAVGNSWTEKTLEKKIPDKFLPPELLNTAGEYLLSH</sequence>
<feature type="compositionally biased region" description="Low complexity" evidence="7">
    <location>
        <begin position="1019"/>
        <end position="1029"/>
    </location>
</feature>